<keyword evidence="5" id="KW-1185">Reference proteome</keyword>
<sequence length="599" mass="67693">MVGAPSSNRCGVCKHRRVKCDEAWPTCGPCRKGNRQCPGPPERTIRYAQDYPFGKKQQHTQDANTASNQLVLRTRKPGASSRSKEGRNLHMIPIHVEKKDGGMFQKIRLLDTSIVWKQDGISSLARPLPLSPADSLASRLHTFLQWEEHGGDVKVPIRGVWLRQLPQRFGTSPALDHAISCLIASHEAVARGDNPSTWLDFKQYGKALKSLQHAIDRPNEQLSTNTVAAVAVMWRIEGVLTAIDGKNHEQAIHARALLQMFRAKGTRAPTDKLEFFLMLECHIAAVQDSLNHDIPEPCFFDSDEWRAAFQEQNLERHGRTETSALYWGLVREWVRYPGLLHDIMLLYINKDNPPVTTEAILGRAVDIAQHLEALWHGIYKVLDDPNVRHRKPSPTGDPLVPIVFVFPSAEFANLVSYLCFTSITIHRMIIHLSSILPASDHSTATAPPSDRAYDLPNFTSSQAIDDLSTLFTRFPNLPLPLSPGIVDTIRLRNLQVAHTVWMMYDQVRQWKPVGCLFYLVALKVSLPWAPSREMTDWVLKAAEDIEEFLPNKTGWDLHRVELFCQVLSGERLDPLLYRSMNLGQRWGYGGIGEEGFVRI</sequence>
<dbReference type="SUPFAM" id="SSF57701">
    <property type="entry name" value="Zn2/Cys6 DNA-binding domain"/>
    <property type="match status" value="1"/>
</dbReference>
<reference evidence="4" key="1">
    <citation type="journal article" date="2021" name="Nat. Commun.">
        <title>Genetic determinants of endophytism in the Arabidopsis root mycobiome.</title>
        <authorList>
            <person name="Mesny F."/>
            <person name="Miyauchi S."/>
            <person name="Thiergart T."/>
            <person name="Pickel B."/>
            <person name="Atanasova L."/>
            <person name="Karlsson M."/>
            <person name="Huettel B."/>
            <person name="Barry K.W."/>
            <person name="Haridas S."/>
            <person name="Chen C."/>
            <person name="Bauer D."/>
            <person name="Andreopoulos W."/>
            <person name="Pangilinan J."/>
            <person name="LaButti K."/>
            <person name="Riley R."/>
            <person name="Lipzen A."/>
            <person name="Clum A."/>
            <person name="Drula E."/>
            <person name="Henrissat B."/>
            <person name="Kohler A."/>
            <person name="Grigoriev I.V."/>
            <person name="Martin F.M."/>
            <person name="Hacquard S."/>
        </authorList>
    </citation>
    <scope>NUCLEOTIDE SEQUENCE</scope>
    <source>
        <strain evidence="4">MPI-CAGE-CH-0243</strain>
    </source>
</reference>
<feature type="region of interest" description="Disordered" evidence="2">
    <location>
        <begin position="54"/>
        <end position="85"/>
    </location>
</feature>
<name>A0A9P9ISF7_9PLEO</name>
<protein>
    <recommendedName>
        <fullName evidence="3">Zn(2)-C6 fungal-type domain-containing protein</fullName>
    </recommendedName>
</protein>
<organism evidence="4 5">
    <name type="scientific">Dendryphion nanum</name>
    <dbReference type="NCBI Taxonomy" id="256645"/>
    <lineage>
        <taxon>Eukaryota</taxon>
        <taxon>Fungi</taxon>
        <taxon>Dikarya</taxon>
        <taxon>Ascomycota</taxon>
        <taxon>Pezizomycotina</taxon>
        <taxon>Dothideomycetes</taxon>
        <taxon>Pleosporomycetidae</taxon>
        <taxon>Pleosporales</taxon>
        <taxon>Torulaceae</taxon>
        <taxon>Dendryphion</taxon>
    </lineage>
</organism>
<evidence type="ECO:0000256" key="2">
    <source>
        <dbReference type="SAM" id="MobiDB-lite"/>
    </source>
</evidence>
<dbReference type="Proteomes" id="UP000700596">
    <property type="component" value="Unassembled WGS sequence"/>
</dbReference>
<dbReference type="AlphaFoldDB" id="A0A9P9ISF7"/>
<evidence type="ECO:0000256" key="1">
    <source>
        <dbReference type="ARBA" id="ARBA00023242"/>
    </source>
</evidence>
<feature type="compositionally biased region" description="Polar residues" evidence="2">
    <location>
        <begin position="60"/>
        <end position="71"/>
    </location>
</feature>
<dbReference type="EMBL" id="JAGMWT010000004">
    <property type="protein sequence ID" value="KAH7130741.1"/>
    <property type="molecule type" value="Genomic_DNA"/>
</dbReference>
<dbReference type="InterPro" id="IPR053178">
    <property type="entry name" value="Osmoadaptation_assoc"/>
</dbReference>
<gene>
    <name evidence="4" type="ORF">B0J11DRAFT_523991</name>
</gene>
<accession>A0A9P9ISF7</accession>
<dbReference type="GO" id="GO:0000981">
    <property type="term" value="F:DNA-binding transcription factor activity, RNA polymerase II-specific"/>
    <property type="evidence" value="ECO:0007669"/>
    <property type="project" value="InterPro"/>
</dbReference>
<dbReference type="OrthoDB" id="4314040at2759"/>
<dbReference type="PROSITE" id="PS50048">
    <property type="entry name" value="ZN2_CY6_FUNGAL_2"/>
    <property type="match status" value="1"/>
</dbReference>
<comment type="caution">
    <text evidence="4">The sequence shown here is derived from an EMBL/GenBank/DDBJ whole genome shotgun (WGS) entry which is preliminary data.</text>
</comment>
<dbReference type="InterPro" id="IPR001138">
    <property type="entry name" value="Zn2Cys6_DnaBD"/>
</dbReference>
<feature type="domain" description="Zn(2)-C6 fungal-type" evidence="3">
    <location>
        <begin position="9"/>
        <end position="37"/>
    </location>
</feature>
<dbReference type="GO" id="GO:0008270">
    <property type="term" value="F:zinc ion binding"/>
    <property type="evidence" value="ECO:0007669"/>
    <property type="project" value="InterPro"/>
</dbReference>
<keyword evidence="1" id="KW-0539">Nucleus</keyword>
<proteinExistence type="predicted"/>
<dbReference type="SMART" id="SM00066">
    <property type="entry name" value="GAL4"/>
    <property type="match status" value="1"/>
</dbReference>
<dbReference type="CDD" id="cd00067">
    <property type="entry name" value="GAL4"/>
    <property type="match status" value="1"/>
</dbReference>
<evidence type="ECO:0000313" key="5">
    <source>
        <dbReference type="Proteomes" id="UP000700596"/>
    </source>
</evidence>
<evidence type="ECO:0000259" key="3">
    <source>
        <dbReference type="PROSITE" id="PS50048"/>
    </source>
</evidence>
<evidence type="ECO:0000313" key="4">
    <source>
        <dbReference type="EMBL" id="KAH7130741.1"/>
    </source>
</evidence>
<dbReference type="InterPro" id="IPR036864">
    <property type="entry name" value="Zn2-C6_fun-type_DNA-bd_sf"/>
</dbReference>
<dbReference type="Gene3D" id="4.10.240.10">
    <property type="entry name" value="Zn(2)-C6 fungal-type DNA-binding domain"/>
    <property type="match status" value="1"/>
</dbReference>
<dbReference type="PANTHER" id="PTHR38111">
    <property type="entry name" value="ZN(2)-C6 FUNGAL-TYPE DOMAIN-CONTAINING PROTEIN-RELATED"/>
    <property type="match status" value="1"/>
</dbReference>